<evidence type="ECO:0000256" key="1">
    <source>
        <dbReference type="ARBA" id="ARBA00004141"/>
    </source>
</evidence>
<feature type="transmembrane region" description="Helical" evidence="6">
    <location>
        <begin position="114"/>
        <end position="136"/>
    </location>
</feature>
<proteinExistence type="inferred from homology"/>
<dbReference type="InterPro" id="IPR049326">
    <property type="entry name" value="Rhodopsin_dom_fungi"/>
</dbReference>
<feature type="transmembrane region" description="Helical" evidence="6">
    <location>
        <begin position="193"/>
        <end position="213"/>
    </location>
</feature>
<evidence type="ECO:0000313" key="8">
    <source>
        <dbReference type="EMBL" id="KAF2715674.1"/>
    </source>
</evidence>
<evidence type="ECO:0000256" key="2">
    <source>
        <dbReference type="ARBA" id="ARBA00022692"/>
    </source>
</evidence>
<feature type="transmembrane region" description="Helical" evidence="6">
    <location>
        <begin position="272"/>
        <end position="292"/>
    </location>
</feature>
<comment type="subcellular location">
    <subcellularLocation>
        <location evidence="1">Membrane</location>
        <topology evidence="1">Multi-pass membrane protein</topology>
    </subcellularLocation>
</comment>
<sequence>MSLMVMTFEKASPPFRFLAMETSSGTLAPFGTYRARVILGVVVAFAASSTVSLLLRFVGKRIKKTPPSSEDWVIIAAQIAVYALAVVTILEVVLGNAGRHMSEAPSKAPNGLKLLLAVQCLYSAAVGLINISICLFYNRIFAFRSFQIASWTVIIVVLVWATALILCTFFLCRPLAFYWNRAIPGGSCVSHPVMPYIVLGALDVALDITILVLPLPSLWKLRIRLAQKGVSDKIAVAAVFGAGICTTAMSILRIEALAKFANDDVSHTSVYVLVWSFIEPALGISVACAPFFRPLIRRAFKHSDLDSGIELGISTSKFNRMKPQRDSLPIFANPDIRVARGNGMHGPFVTTQVLELGNWSTASRHDGG</sequence>
<evidence type="ECO:0000256" key="3">
    <source>
        <dbReference type="ARBA" id="ARBA00022989"/>
    </source>
</evidence>
<keyword evidence="2 6" id="KW-0812">Transmembrane</keyword>
<feature type="transmembrane region" description="Helical" evidence="6">
    <location>
        <begin position="234"/>
        <end position="252"/>
    </location>
</feature>
<keyword evidence="9" id="KW-1185">Reference proteome</keyword>
<dbReference type="GO" id="GO:0016020">
    <property type="term" value="C:membrane"/>
    <property type="evidence" value="ECO:0007669"/>
    <property type="project" value="UniProtKB-SubCell"/>
</dbReference>
<evidence type="ECO:0000256" key="5">
    <source>
        <dbReference type="ARBA" id="ARBA00038359"/>
    </source>
</evidence>
<dbReference type="AlphaFoldDB" id="A0A6G1KS41"/>
<feature type="transmembrane region" description="Helical" evidence="6">
    <location>
        <begin position="148"/>
        <end position="171"/>
    </location>
</feature>
<name>A0A6G1KS41_9PLEO</name>
<evidence type="ECO:0000313" key="9">
    <source>
        <dbReference type="Proteomes" id="UP000799428"/>
    </source>
</evidence>
<keyword evidence="3 6" id="KW-1133">Transmembrane helix</keyword>
<feature type="transmembrane region" description="Helical" evidence="6">
    <location>
        <begin position="71"/>
        <end position="94"/>
    </location>
</feature>
<dbReference type="Pfam" id="PF20684">
    <property type="entry name" value="Fung_rhodopsin"/>
    <property type="match status" value="1"/>
</dbReference>
<evidence type="ECO:0000256" key="4">
    <source>
        <dbReference type="ARBA" id="ARBA00023136"/>
    </source>
</evidence>
<dbReference type="OrthoDB" id="10017208at2759"/>
<protein>
    <recommendedName>
        <fullName evidence="7">Rhodopsin domain-containing protein</fullName>
    </recommendedName>
</protein>
<dbReference type="Proteomes" id="UP000799428">
    <property type="component" value="Unassembled WGS sequence"/>
</dbReference>
<keyword evidence="4 6" id="KW-0472">Membrane</keyword>
<evidence type="ECO:0000259" key="7">
    <source>
        <dbReference type="Pfam" id="PF20684"/>
    </source>
</evidence>
<dbReference type="InterPro" id="IPR052337">
    <property type="entry name" value="SAT4-like"/>
</dbReference>
<accession>A0A6G1KS41</accession>
<dbReference type="EMBL" id="MU005764">
    <property type="protein sequence ID" value="KAF2715674.1"/>
    <property type="molecule type" value="Genomic_DNA"/>
</dbReference>
<evidence type="ECO:0000256" key="6">
    <source>
        <dbReference type="SAM" id="Phobius"/>
    </source>
</evidence>
<feature type="transmembrane region" description="Helical" evidence="6">
    <location>
        <begin position="37"/>
        <end position="59"/>
    </location>
</feature>
<organism evidence="8 9">
    <name type="scientific">Pleomassaria siparia CBS 279.74</name>
    <dbReference type="NCBI Taxonomy" id="1314801"/>
    <lineage>
        <taxon>Eukaryota</taxon>
        <taxon>Fungi</taxon>
        <taxon>Dikarya</taxon>
        <taxon>Ascomycota</taxon>
        <taxon>Pezizomycotina</taxon>
        <taxon>Dothideomycetes</taxon>
        <taxon>Pleosporomycetidae</taxon>
        <taxon>Pleosporales</taxon>
        <taxon>Pleomassariaceae</taxon>
        <taxon>Pleomassaria</taxon>
    </lineage>
</organism>
<feature type="domain" description="Rhodopsin" evidence="7">
    <location>
        <begin position="55"/>
        <end position="298"/>
    </location>
</feature>
<comment type="similarity">
    <text evidence="5">Belongs to the SAT4 family.</text>
</comment>
<reference evidence="8" key="1">
    <citation type="journal article" date="2020" name="Stud. Mycol.">
        <title>101 Dothideomycetes genomes: a test case for predicting lifestyles and emergence of pathogens.</title>
        <authorList>
            <person name="Haridas S."/>
            <person name="Albert R."/>
            <person name="Binder M."/>
            <person name="Bloem J."/>
            <person name="Labutti K."/>
            <person name="Salamov A."/>
            <person name="Andreopoulos B."/>
            <person name="Baker S."/>
            <person name="Barry K."/>
            <person name="Bills G."/>
            <person name="Bluhm B."/>
            <person name="Cannon C."/>
            <person name="Castanera R."/>
            <person name="Culley D."/>
            <person name="Daum C."/>
            <person name="Ezra D."/>
            <person name="Gonzalez J."/>
            <person name="Henrissat B."/>
            <person name="Kuo A."/>
            <person name="Liang C."/>
            <person name="Lipzen A."/>
            <person name="Lutzoni F."/>
            <person name="Magnuson J."/>
            <person name="Mondo S."/>
            <person name="Nolan M."/>
            <person name="Ohm R."/>
            <person name="Pangilinan J."/>
            <person name="Park H.-J."/>
            <person name="Ramirez L."/>
            <person name="Alfaro M."/>
            <person name="Sun H."/>
            <person name="Tritt A."/>
            <person name="Yoshinaga Y."/>
            <person name="Zwiers L.-H."/>
            <person name="Turgeon B."/>
            <person name="Goodwin S."/>
            <person name="Spatafora J."/>
            <person name="Crous P."/>
            <person name="Grigoriev I."/>
        </authorList>
    </citation>
    <scope>NUCLEOTIDE SEQUENCE</scope>
    <source>
        <strain evidence="8">CBS 279.74</strain>
    </source>
</reference>
<dbReference type="PANTHER" id="PTHR33048">
    <property type="entry name" value="PTH11-LIKE INTEGRAL MEMBRANE PROTEIN (AFU_ORTHOLOGUE AFUA_5G11245)"/>
    <property type="match status" value="1"/>
</dbReference>
<gene>
    <name evidence="8" type="ORF">K504DRAFT_497544</name>
</gene>
<dbReference type="PANTHER" id="PTHR33048:SF161">
    <property type="entry name" value="INTEGRAL MEMBRANE PROTEIN"/>
    <property type="match status" value="1"/>
</dbReference>